<dbReference type="PROSITE" id="PS50858">
    <property type="entry name" value="BSD"/>
    <property type="match status" value="1"/>
</dbReference>
<dbReference type="OrthoDB" id="2021158at2759"/>
<evidence type="ECO:0000256" key="1">
    <source>
        <dbReference type="SAM" id="MobiDB-lite"/>
    </source>
</evidence>
<sequence>MSWLAQSLANSLTLDDDESASSRDEENDDAIRVSQSSATPNEGTKVKQEQQSMSPQQVDELQSHGIKEDLTQLKDSLTRQLFGVASFLASPPSTQFYGQSNDRLLSSLIQPQQSDQSISRDEEDPSDSAAVAGIIDDFAEIGGTLSTMASDCLPFGQGENQEENEMENESGEEEFNVVRITDEVLTFARNIAHHPETWLNFPLDPDEDLDDFDMSVAQRDHAMAIEYLAPRLAALRIELCPCHMSDSYFWKVYFVLMHSRLSKADAEVLSTPQVVEAGALWMELQKQTMPETGWDGGSTSHLEDSHSRMHNDLIPSSNYFSFETMSPRTYASEAASSFPTDHETKKHLVEIVEMPYVGKSVVEEK</sequence>
<dbReference type="InterPro" id="IPR035925">
    <property type="entry name" value="BSD_dom_sf"/>
</dbReference>
<gene>
    <name evidence="3" type="ORF">HRI_001940800</name>
</gene>
<name>A0A9W7M1M4_HIBTR</name>
<evidence type="ECO:0000313" key="3">
    <source>
        <dbReference type="EMBL" id="GMI82715.1"/>
    </source>
</evidence>
<dbReference type="AlphaFoldDB" id="A0A9W7M1M4"/>
<reference evidence="3" key="1">
    <citation type="submission" date="2023-05" db="EMBL/GenBank/DDBJ databases">
        <title>Genome and transcriptome analyses reveal genes involved in the formation of fine ridges on petal epidermal cells in Hibiscus trionum.</title>
        <authorList>
            <person name="Koshimizu S."/>
            <person name="Masuda S."/>
            <person name="Ishii T."/>
            <person name="Shirasu K."/>
            <person name="Hoshino A."/>
            <person name="Arita M."/>
        </authorList>
    </citation>
    <scope>NUCLEOTIDE SEQUENCE</scope>
    <source>
        <strain evidence="3">Hamamatsu line</strain>
    </source>
</reference>
<organism evidence="3 4">
    <name type="scientific">Hibiscus trionum</name>
    <name type="common">Flower of an hour</name>
    <dbReference type="NCBI Taxonomy" id="183268"/>
    <lineage>
        <taxon>Eukaryota</taxon>
        <taxon>Viridiplantae</taxon>
        <taxon>Streptophyta</taxon>
        <taxon>Embryophyta</taxon>
        <taxon>Tracheophyta</taxon>
        <taxon>Spermatophyta</taxon>
        <taxon>Magnoliopsida</taxon>
        <taxon>eudicotyledons</taxon>
        <taxon>Gunneridae</taxon>
        <taxon>Pentapetalae</taxon>
        <taxon>rosids</taxon>
        <taxon>malvids</taxon>
        <taxon>Malvales</taxon>
        <taxon>Malvaceae</taxon>
        <taxon>Malvoideae</taxon>
        <taxon>Hibiscus</taxon>
    </lineage>
</organism>
<feature type="region of interest" description="Disordered" evidence="1">
    <location>
        <begin position="1"/>
        <end position="61"/>
    </location>
</feature>
<dbReference type="Pfam" id="PF03909">
    <property type="entry name" value="BSD"/>
    <property type="match status" value="1"/>
</dbReference>
<accession>A0A9W7M1M4</accession>
<dbReference type="EMBL" id="BSYR01000019">
    <property type="protein sequence ID" value="GMI82715.1"/>
    <property type="molecule type" value="Genomic_DNA"/>
</dbReference>
<dbReference type="Proteomes" id="UP001165190">
    <property type="component" value="Unassembled WGS sequence"/>
</dbReference>
<proteinExistence type="predicted"/>
<keyword evidence="4" id="KW-1185">Reference proteome</keyword>
<feature type="compositionally biased region" description="Polar residues" evidence="1">
    <location>
        <begin position="33"/>
        <end position="42"/>
    </location>
</feature>
<feature type="domain" description="BSD" evidence="2">
    <location>
        <begin position="217"/>
        <end position="261"/>
    </location>
</feature>
<feature type="compositionally biased region" description="Polar residues" evidence="1">
    <location>
        <begin position="1"/>
        <end position="13"/>
    </location>
</feature>
<evidence type="ECO:0000313" key="4">
    <source>
        <dbReference type="Proteomes" id="UP001165190"/>
    </source>
</evidence>
<dbReference type="Gene3D" id="1.10.3970.10">
    <property type="entry name" value="BSD domain"/>
    <property type="match status" value="1"/>
</dbReference>
<feature type="compositionally biased region" description="Polar residues" evidence="1">
    <location>
        <begin position="49"/>
        <end position="60"/>
    </location>
</feature>
<dbReference type="SMART" id="SM00751">
    <property type="entry name" value="BSD"/>
    <property type="match status" value="1"/>
</dbReference>
<protein>
    <recommendedName>
        <fullName evidence="2">BSD domain-containing protein</fullName>
    </recommendedName>
</protein>
<dbReference type="PANTHER" id="PTHR31923">
    <property type="entry name" value="BSD DOMAIN-CONTAINING PROTEIN"/>
    <property type="match status" value="1"/>
</dbReference>
<dbReference type="InterPro" id="IPR005607">
    <property type="entry name" value="BSD_dom"/>
</dbReference>
<dbReference type="SUPFAM" id="SSF140383">
    <property type="entry name" value="BSD domain-like"/>
    <property type="match status" value="1"/>
</dbReference>
<evidence type="ECO:0000259" key="2">
    <source>
        <dbReference type="PROSITE" id="PS50858"/>
    </source>
</evidence>
<dbReference type="PANTHER" id="PTHR31923:SF27">
    <property type="entry name" value="BSD DOMAIN-CONTAINING PROTEIN"/>
    <property type="match status" value="1"/>
</dbReference>
<comment type="caution">
    <text evidence="3">The sequence shown here is derived from an EMBL/GenBank/DDBJ whole genome shotgun (WGS) entry which is preliminary data.</text>
</comment>